<name>A0AC61NPZ1_9BACT</name>
<dbReference type="Proteomes" id="UP000826212">
    <property type="component" value="Chromosome"/>
</dbReference>
<accession>A0AC61NPZ1</accession>
<dbReference type="EMBL" id="CP081303">
    <property type="protein sequence ID" value="QZE15574.1"/>
    <property type="molecule type" value="Genomic_DNA"/>
</dbReference>
<keyword evidence="2" id="KW-1185">Reference proteome</keyword>
<proteinExistence type="predicted"/>
<evidence type="ECO:0000313" key="2">
    <source>
        <dbReference type="Proteomes" id="UP000826212"/>
    </source>
</evidence>
<evidence type="ECO:0000313" key="1">
    <source>
        <dbReference type="EMBL" id="QZE15574.1"/>
    </source>
</evidence>
<organism evidence="1 2">
    <name type="scientific">Halosquirtibacter laminarini</name>
    <dbReference type="NCBI Taxonomy" id="3374600"/>
    <lineage>
        <taxon>Bacteria</taxon>
        <taxon>Pseudomonadati</taxon>
        <taxon>Bacteroidota</taxon>
        <taxon>Bacteroidia</taxon>
        <taxon>Marinilabiliales</taxon>
        <taxon>Prolixibacteraceae</taxon>
        <taxon>Halosquirtibacter</taxon>
    </lineage>
</organism>
<gene>
    <name evidence="1" type="primary">nusB</name>
    <name evidence="1" type="ORF">K4L44_07000</name>
</gene>
<protein>
    <submittedName>
        <fullName evidence="1">Transcription antitermination factor NusB</fullName>
    </submittedName>
</protein>
<sequence>MISRRIIRTKVMHIIYANLCNSGKTISESEQELLYSVNKAYDLYHLLLALPVELSKIAEDKIERAKNKKMPTHEDLNPNTRFINNPVVGQLRENNNLNDYFEKNKLNWINHYEILKKLFQSLTETDFYQAYMSKENVTYDDHKKLIEEIFNCIVVPSEELEEELEELSIYWHDDFNFVCSMVIKSIKKLKKDSDENYRLMNLYKDDEDLKFTKDLLRKTLVNHSDNQDILVKYTKNWDIDRIALLDNIIMEMALTEFITFPSIPVKVTLNEYIDLAKYYSTKKSSTFVNGILDKMLQDYQSNDKIKKAGRGLQG</sequence>
<reference evidence="1" key="1">
    <citation type="submission" date="2021-08" db="EMBL/GenBank/DDBJ databases">
        <title>Novel anaerobic bacterium isolated from sea squirt in East Sea, Republic of Korea.</title>
        <authorList>
            <person name="Nguyen T.H."/>
            <person name="Li Z."/>
            <person name="Lee Y.-J."/>
            <person name="Ko J."/>
            <person name="Kim S.-G."/>
        </authorList>
    </citation>
    <scope>NUCLEOTIDE SEQUENCE</scope>
    <source>
        <strain evidence="1">KCTC 25031</strain>
    </source>
</reference>